<comment type="subcellular location">
    <subcellularLocation>
        <location evidence="1">Membrane</location>
        <topology evidence="1">Multi-pass membrane protein</topology>
    </subcellularLocation>
</comment>
<protein>
    <recommendedName>
        <fullName evidence="9">Tetraspanin</fullName>
    </recommendedName>
</protein>
<feature type="transmembrane region" description="Helical" evidence="6">
    <location>
        <begin position="147"/>
        <end position="165"/>
    </location>
</feature>
<organism evidence="7 8">
    <name type="scientific">Pycnococcus provasolii</name>
    <dbReference type="NCBI Taxonomy" id="41880"/>
    <lineage>
        <taxon>Eukaryota</taxon>
        <taxon>Viridiplantae</taxon>
        <taxon>Chlorophyta</taxon>
        <taxon>Pseudoscourfieldiophyceae</taxon>
        <taxon>Pseudoscourfieldiales</taxon>
        <taxon>Pycnococcaceae</taxon>
        <taxon>Pycnococcus</taxon>
    </lineage>
</organism>
<name>A0A830H4Y1_9CHLO</name>
<evidence type="ECO:0000256" key="5">
    <source>
        <dbReference type="SAM" id="MobiDB-lite"/>
    </source>
</evidence>
<evidence type="ECO:0000256" key="3">
    <source>
        <dbReference type="ARBA" id="ARBA00022989"/>
    </source>
</evidence>
<feature type="transmembrane region" description="Helical" evidence="6">
    <location>
        <begin position="89"/>
        <end position="111"/>
    </location>
</feature>
<gene>
    <name evidence="7" type="ORF">PPROV_000085000</name>
</gene>
<keyword evidence="4 6" id="KW-0472">Membrane</keyword>
<feature type="region of interest" description="Disordered" evidence="5">
    <location>
        <begin position="180"/>
        <end position="213"/>
    </location>
</feature>
<dbReference type="InterPro" id="IPR018499">
    <property type="entry name" value="Tetraspanin/Peripherin"/>
</dbReference>
<proteinExistence type="predicted"/>
<dbReference type="Pfam" id="PF00335">
    <property type="entry name" value="Tetraspanin"/>
    <property type="match status" value="1"/>
</dbReference>
<evidence type="ECO:0000256" key="4">
    <source>
        <dbReference type="ARBA" id="ARBA00023136"/>
    </source>
</evidence>
<dbReference type="Proteomes" id="UP000660262">
    <property type="component" value="Unassembled WGS sequence"/>
</dbReference>
<evidence type="ECO:0000313" key="8">
    <source>
        <dbReference type="Proteomes" id="UP000660262"/>
    </source>
</evidence>
<evidence type="ECO:0000256" key="1">
    <source>
        <dbReference type="ARBA" id="ARBA00004141"/>
    </source>
</evidence>
<feature type="transmembrane region" description="Helical" evidence="6">
    <location>
        <begin position="54"/>
        <end position="77"/>
    </location>
</feature>
<keyword evidence="2 6" id="KW-0812">Transmembrane</keyword>
<sequence>MTFLLMFPSSRAFLKVTNVALLMVGVAALGVAAYVTNAGSSQSALRHLGNLGEWSVPVFTIGGCVIVFFSVVGLCAACCKGVACLQHMYFALTLLGYTLELVVSTACFVALPSVESWLEKQCDEHPWPDCKTDLPQVEKEVTNHLKAIAGTSCAVCVVTFLNLLASYSAGIDGARGYTELDDSDDDEAPSSTTFHYQRRTPERSPFGRVGSGN</sequence>
<keyword evidence="8" id="KW-1185">Reference proteome</keyword>
<evidence type="ECO:0000256" key="6">
    <source>
        <dbReference type="SAM" id="Phobius"/>
    </source>
</evidence>
<dbReference type="GO" id="GO:0016020">
    <property type="term" value="C:membrane"/>
    <property type="evidence" value="ECO:0007669"/>
    <property type="project" value="UniProtKB-SubCell"/>
</dbReference>
<evidence type="ECO:0000256" key="2">
    <source>
        <dbReference type="ARBA" id="ARBA00022692"/>
    </source>
</evidence>
<feature type="transmembrane region" description="Helical" evidence="6">
    <location>
        <begin position="12"/>
        <end position="34"/>
    </location>
</feature>
<accession>A0A830H4Y1</accession>
<keyword evidence="3 6" id="KW-1133">Transmembrane helix</keyword>
<dbReference type="EMBL" id="BNJQ01000002">
    <property type="protein sequence ID" value="GHP02094.1"/>
    <property type="molecule type" value="Genomic_DNA"/>
</dbReference>
<dbReference type="AlphaFoldDB" id="A0A830H4Y1"/>
<reference evidence="7" key="1">
    <citation type="submission" date="2020-10" db="EMBL/GenBank/DDBJ databases">
        <title>Unveiling of a novel bifunctional photoreceptor, Dualchrome1, isolated from a cosmopolitan green alga.</title>
        <authorList>
            <person name="Suzuki S."/>
            <person name="Kawachi M."/>
        </authorList>
    </citation>
    <scope>NUCLEOTIDE SEQUENCE</scope>
    <source>
        <strain evidence="7">NIES 2893</strain>
    </source>
</reference>
<evidence type="ECO:0000313" key="7">
    <source>
        <dbReference type="EMBL" id="GHP02094.1"/>
    </source>
</evidence>
<evidence type="ECO:0008006" key="9">
    <source>
        <dbReference type="Google" id="ProtNLM"/>
    </source>
</evidence>
<comment type="caution">
    <text evidence="7">The sequence shown here is derived from an EMBL/GenBank/DDBJ whole genome shotgun (WGS) entry which is preliminary data.</text>
</comment>